<keyword evidence="11 19" id="KW-0521">NADP</keyword>
<dbReference type="HOGENOM" id="CLU_035304_1_0_5"/>
<dbReference type="EC" id="1.3.1.98" evidence="5 19"/>
<accession>A0A0H3G0M2</accession>
<dbReference type="InterPro" id="IPR036318">
    <property type="entry name" value="FAD-bd_PCMH-like_sf"/>
</dbReference>
<comment type="similarity">
    <text evidence="19">Belongs to the MurB family.</text>
</comment>
<dbReference type="GO" id="GO:0009252">
    <property type="term" value="P:peptidoglycan biosynthetic process"/>
    <property type="evidence" value="ECO:0007669"/>
    <property type="project" value="UniProtKB-UniRule"/>
</dbReference>
<dbReference type="eggNOG" id="COG0812">
    <property type="taxonomic scope" value="Bacteria"/>
</dbReference>
<dbReference type="GO" id="GO:0008762">
    <property type="term" value="F:UDP-N-acetylmuramate dehydrogenase activity"/>
    <property type="evidence" value="ECO:0007669"/>
    <property type="project" value="UniProtKB-UniRule"/>
</dbReference>
<dbReference type="InterPro" id="IPR016166">
    <property type="entry name" value="FAD-bd_PCMH"/>
</dbReference>
<evidence type="ECO:0000256" key="6">
    <source>
        <dbReference type="ARBA" id="ARBA00015188"/>
    </source>
</evidence>
<evidence type="ECO:0000256" key="10">
    <source>
        <dbReference type="ARBA" id="ARBA00022827"/>
    </source>
</evidence>
<keyword evidence="8 19" id="KW-0132">Cell division</keyword>
<dbReference type="OrthoDB" id="9804753at2"/>
<dbReference type="InterPro" id="IPR006094">
    <property type="entry name" value="Oxid_FAD_bind_N"/>
</dbReference>
<evidence type="ECO:0000256" key="11">
    <source>
        <dbReference type="ARBA" id="ARBA00022857"/>
    </source>
</evidence>
<feature type="active site" description="Proton donor" evidence="19">
    <location>
        <position position="227"/>
    </location>
</feature>
<evidence type="ECO:0000256" key="1">
    <source>
        <dbReference type="ARBA" id="ARBA00001974"/>
    </source>
</evidence>
<dbReference type="Gene3D" id="3.30.43.10">
    <property type="entry name" value="Uridine Diphospho-n-acetylenolpyruvylglucosamine Reductase, domain 2"/>
    <property type="match status" value="1"/>
</dbReference>
<dbReference type="GO" id="GO:0005829">
    <property type="term" value="C:cytosol"/>
    <property type="evidence" value="ECO:0007669"/>
    <property type="project" value="TreeGrafter"/>
</dbReference>
<proteinExistence type="inferred from homology"/>
<evidence type="ECO:0000256" key="4">
    <source>
        <dbReference type="ARBA" id="ARBA00004752"/>
    </source>
</evidence>
<dbReference type="NCBIfam" id="TIGR00179">
    <property type="entry name" value="murB"/>
    <property type="match status" value="1"/>
</dbReference>
<comment type="cofactor">
    <cofactor evidence="1 19">
        <name>FAD</name>
        <dbReference type="ChEBI" id="CHEBI:57692"/>
    </cofactor>
</comment>
<keyword evidence="9 19" id="KW-0285">Flavoprotein</keyword>
<dbReference type="InterPro" id="IPR016169">
    <property type="entry name" value="FAD-bd_PCMH_sub2"/>
</dbReference>
<dbReference type="HAMAP" id="MF_00037">
    <property type="entry name" value="MurB"/>
    <property type="match status" value="1"/>
</dbReference>
<dbReference type="RefSeq" id="WP_014500528.1">
    <property type="nucleotide sequence ID" value="NC_017262.1"/>
</dbReference>
<organism evidence="21 22">
    <name type="scientific">Zymomonas mobilis subsp. mobilis (strain ATCC 10988 / DSM 424 / LMG 404 / NCIMB 8938 / NRRL B-806 / ZM1)</name>
    <dbReference type="NCBI Taxonomy" id="555217"/>
    <lineage>
        <taxon>Bacteria</taxon>
        <taxon>Pseudomonadati</taxon>
        <taxon>Pseudomonadota</taxon>
        <taxon>Alphaproteobacteria</taxon>
        <taxon>Sphingomonadales</taxon>
        <taxon>Zymomonadaceae</taxon>
        <taxon>Zymomonas</taxon>
    </lineage>
</organism>
<dbReference type="GO" id="GO:0008360">
    <property type="term" value="P:regulation of cell shape"/>
    <property type="evidence" value="ECO:0007669"/>
    <property type="project" value="UniProtKB-KW"/>
</dbReference>
<dbReference type="GO" id="GO:0071555">
    <property type="term" value="P:cell wall organization"/>
    <property type="evidence" value="ECO:0007669"/>
    <property type="project" value="UniProtKB-KW"/>
</dbReference>
<dbReference type="UniPathway" id="UPA00219"/>
<evidence type="ECO:0000313" key="22">
    <source>
        <dbReference type="Proteomes" id="UP000001494"/>
    </source>
</evidence>
<dbReference type="PANTHER" id="PTHR21071">
    <property type="entry name" value="UDP-N-ACETYLENOLPYRUVOYLGLUCOSAMINE REDUCTASE"/>
    <property type="match status" value="1"/>
</dbReference>
<comment type="subcellular location">
    <subcellularLocation>
        <location evidence="3 19">Cytoplasm</location>
    </subcellularLocation>
</comment>
<evidence type="ECO:0000256" key="5">
    <source>
        <dbReference type="ARBA" id="ARBA00012518"/>
    </source>
</evidence>
<keyword evidence="12 19" id="KW-0133">Cell shape</keyword>
<feature type="active site" evidence="19">
    <location>
        <position position="297"/>
    </location>
</feature>
<keyword evidence="16 19" id="KW-0961">Cell wall biogenesis/degradation</keyword>
<evidence type="ECO:0000256" key="12">
    <source>
        <dbReference type="ARBA" id="ARBA00022960"/>
    </source>
</evidence>
<keyword evidence="7 19" id="KW-0963">Cytoplasm</keyword>
<reference evidence="21 22" key="1">
    <citation type="journal article" date="2011" name="J. Bacteriol.">
        <title>Genome sequence of the ethanol-producing Zymomonas mobilis subsp. mobilis lectotype strain ATCC 10988.</title>
        <authorList>
            <person name="Pappas K.M."/>
            <person name="Kouvelis V.N."/>
            <person name="Saunders E."/>
            <person name="Brettin T.S."/>
            <person name="Bruce D."/>
            <person name="Detter C."/>
            <person name="Balakireva M."/>
            <person name="Han C.S."/>
            <person name="Savvakis G."/>
            <person name="Kyrpides N.C."/>
            <person name="Typas M.A."/>
        </authorList>
    </citation>
    <scope>NUCLEOTIDE SEQUENCE [LARGE SCALE GENOMIC DNA]</scope>
    <source>
        <strain evidence="22">ATCC 10988 / DSM 424 / CCUG 17860 / LMG 404 / NCIMB 8938 / NRRL B-806 / ZM1</strain>
    </source>
</reference>
<evidence type="ECO:0000256" key="7">
    <source>
        <dbReference type="ARBA" id="ARBA00022490"/>
    </source>
</evidence>
<dbReference type="Gene3D" id="3.90.78.10">
    <property type="entry name" value="UDP-N-acetylenolpyruvoylglucosamine reductase, C-terminal domain"/>
    <property type="match status" value="1"/>
</dbReference>
<dbReference type="Pfam" id="PF01565">
    <property type="entry name" value="FAD_binding_4"/>
    <property type="match status" value="1"/>
</dbReference>
<evidence type="ECO:0000256" key="14">
    <source>
        <dbReference type="ARBA" id="ARBA00023002"/>
    </source>
</evidence>
<dbReference type="InterPro" id="IPR003170">
    <property type="entry name" value="MurB"/>
</dbReference>
<evidence type="ECO:0000256" key="18">
    <source>
        <dbReference type="ARBA" id="ARBA00048914"/>
    </source>
</evidence>
<dbReference type="KEGG" id="zmm:Zmob_0461"/>
<keyword evidence="13 19" id="KW-0573">Peptidoglycan synthesis</keyword>
<evidence type="ECO:0000256" key="9">
    <source>
        <dbReference type="ARBA" id="ARBA00022630"/>
    </source>
</evidence>
<evidence type="ECO:0000256" key="13">
    <source>
        <dbReference type="ARBA" id="ARBA00022984"/>
    </source>
</evidence>
<comment type="catalytic activity">
    <reaction evidence="18 19">
        <text>UDP-N-acetyl-alpha-D-muramate + NADP(+) = UDP-N-acetyl-3-O-(1-carboxyvinyl)-alpha-D-glucosamine + NADPH + H(+)</text>
        <dbReference type="Rhea" id="RHEA:12248"/>
        <dbReference type="ChEBI" id="CHEBI:15378"/>
        <dbReference type="ChEBI" id="CHEBI:57783"/>
        <dbReference type="ChEBI" id="CHEBI:58349"/>
        <dbReference type="ChEBI" id="CHEBI:68483"/>
        <dbReference type="ChEBI" id="CHEBI:70757"/>
        <dbReference type="EC" id="1.3.1.98"/>
    </reaction>
</comment>
<feature type="active site" evidence="19">
    <location>
        <position position="178"/>
    </location>
</feature>
<evidence type="ECO:0000256" key="3">
    <source>
        <dbReference type="ARBA" id="ARBA00004496"/>
    </source>
</evidence>
<keyword evidence="14 19" id="KW-0560">Oxidoreductase</keyword>
<comment type="pathway">
    <text evidence="4 19">Cell wall biogenesis; peptidoglycan biosynthesis.</text>
</comment>
<dbReference type="EMBL" id="CP002850">
    <property type="protein sequence ID" value="AEH62307.1"/>
    <property type="molecule type" value="Genomic_DNA"/>
</dbReference>
<sequence>MTTATSSNISSKLPSIRGEIEANAPLAPLTWFRVGGNAEWLVSPYDTEDLSDFLKKIDQSMPVRVLGIGSNVIIRDGGVSGVIIRLPRRFSWVKREEGNRLRCGGSTLGMMISKVAAAESLTNLEFMRGIPGSIGGMIRMNAGAYGGDISKILIQVTLVRRNGDIEIWPVEKLNFAYRYSELPEDAIVTEALFQGQPGDKDKIEAQMNKIIAEREASQPVRSRTGGSTFKNPEGYKAWELIDEAGCRGLKIGDAEVSTKHANFLLNLGDATAADIENLGEEVRARVKAKFGITLEWEIKRIGHKLDGDKA</sequence>
<dbReference type="InterPro" id="IPR016167">
    <property type="entry name" value="FAD-bd_PCMH_sub1"/>
</dbReference>
<dbReference type="GO" id="GO:0051301">
    <property type="term" value="P:cell division"/>
    <property type="evidence" value="ECO:0007669"/>
    <property type="project" value="UniProtKB-KW"/>
</dbReference>
<dbReference type="InterPro" id="IPR011601">
    <property type="entry name" value="MurB_C"/>
</dbReference>
<evidence type="ECO:0000256" key="19">
    <source>
        <dbReference type="HAMAP-Rule" id="MF_00037"/>
    </source>
</evidence>
<dbReference type="GO" id="GO:0071949">
    <property type="term" value="F:FAD binding"/>
    <property type="evidence" value="ECO:0007669"/>
    <property type="project" value="InterPro"/>
</dbReference>
<evidence type="ECO:0000256" key="2">
    <source>
        <dbReference type="ARBA" id="ARBA00003921"/>
    </source>
</evidence>
<evidence type="ECO:0000256" key="15">
    <source>
        <dbReference type="ARBA" id="ARBA00023306"/>
    </source>
</evidence>
<dbReference type="SUPFAM" id="SSF56176">
    <property type="entry name" value="FAD-binding/transporter-associated domain-like"/>
    <property type="match status" value="1"/>
</dbReference>
<dbReference type="InterPro" id="IPR036635">
    <property type="entry name" value="MurB_C_sf"/>
</dbReference>
<evidence type="ECO:0000256" key="8">
    <source>
        <dbReference type="ARBA" id="ARBA00022618"/>
    </source>
</evidence>
<dbReference type="PROSITE" id="PS51387">
    <property type="entry name" value="FAD_PCMH"/>
    <property type="match status" value="1"/>
</dbReference>
<name>A0A0H3G0M2_ZYMMA</name>
<gene>
    <name evidence="19" type="primary">murB</name>
    <name evidence="21" type="ordered locus">Zmob_0461</name>
</gene>
<evidence type="ECO:0000256" key="17">
    <source>
        <dbReference type="ARBA" id="ARBA00031026"/>
    </source>
</evidence>
<dbReference type="SUPFAM" id="SSF56194">
    <property type="entry name" value="Uridine diphospho-N-Acetylenolpyruvylglucosamine reductase, MurB, C-terminal domain"/>
    <property type="match status" value="1"/>
</dbReference>
<comment type="function">
    <text evidence="2 19">Cell wall formation.</text>
</comment>
<feature type="domain" description="FAD-binding PCMH-type" evidence="20">
    <location>
        <begin position="33"/>
        <end position="198"/>
    </location>
</feature>
<keyword evidence="15 19" id="KW-0131">Cell cycle</keyword>
<dbReference type="PANTHER" id="PTHR21071:SF4">
    <property type="entry name" value="UDP-N-ACETYLENOLPYRUVOYLGLUCOSAMINE REDUCTASE"/>
    <property type="match status" value="1"/>
</dbReference>
<evidence type="ECO:0000256" key="16">
    <source>
        <dbReference type="ARBA" id="ARBA00023316"/>
    </source>
</evidence>
<dbReference type="NCBIfam" id="NF010480">
    <property type="entry name" value="PRK13905.1"/>
    <property type="match status" value="1"/>
</dbReference>
<evidence type="ECO:0000313" key="21">
    <source>
        <dbReference type="EMBL" id="AEH62307.1"/>
    </source>
</evidence>
<evidence type="ECO:0000259" key="20">
    <source>
        <dbReference type="PROSITE" id="PS51387"/>
    </source>
</evidence>
<dbReference type="Gene3D" id="3.30.465.10">
    <property type="match status" value="1"/>
</dbReference>
<dbReference type="Pfam" id="PF02873">
    <property type="entry name" value="MurB_C"/>
    <property type="match status" value="1"/>
</dbReference>
<dbReference type="Proteomes" id="UP000001494">
    <property type="component" value="Chromosome"/>
</dbReference>
<dbReference type="AlphaFoldDB" id="A0A0H3G0M2"/>
<keyword evidence="10 19" id="KW-0274">FAD</keyword>
<protein>
    <recommendedName>
        <fullName evidence="6 19">UDP-N-acetylenolpyruvoylglucosamine reductase</fullName>
        <ecNumber evidence="5 19">1.3.1.98</ecNumber>
    </recommendedName>
    <alternativeName>
        <fullName evidence="17 19">UDP-N-acetylmuramate dehydrogenase</fullName>
    </alternativeName>
</protein>